<comment type="caution">
    <text evidence="1">The sequence shown here is derived from an EMBL/GenBank/DDBJ whole genome shotgun (WGS) entry which is preliminary data.</text>
</comment>
<proteinExistence type="predicted"/>
<protein>
    <submittedName>
        <fullName evidence="1">Uncharacterized protein</fullName>
    </submittedName>
</protein>
<accession>A0ABT3UYY9</accession>
<evidence type="ECO:0000313" key="2">
    <source>
        <dbReference type="Proteomes" id="UP001165590"/>
    </source>
</evidence>
<evidence type="ECO:0000313" key="1">
    <source>
        <dbReference type="EMBL" id="MCX4232807.1"/>
    </source>
</evidence>
<keyword evidence="2" id="KW-1185">Reference proteome</keyword>
<dbReference type="Proteomes" id="UP001165590">
    <property type="component" value="Unassembled WGS sequence"/>
</dbReference>
<reference evidence="1" key="1">
    <citation type="journal article" date="2022" name="bioRxiv">
        <title>Discovery and biosynthetic assessment of Streptomyces ortus sp nov. isolated from a deep-sea sponge.</title>
        <authorList>
            <person name="Williams S.E."/>
        </authorList>
    </citation>
    <scope>NUCLEOTIDE SEQUENCE</scope>
    <source>
        <strain evidence="1">A15ISP2-DRY2</strain>
    </source>
</reference>
<dbReference type="RefSeq" id="WP_267025814.1">
    <property type="nucleotide sequence ID" value="NZ_JAIFZO010000002.1"/>
</dbReference>
<name>A0ABT3UYY9_9ACTN</name>
<sequence length="152" mass="16458">MPTLLRPTTELVAVAWLSSLFDTPIVSTTLPKTSTDQTISWADTGFVVVSTVGGTPNAYMPMRNPVVSVDCWAVNPQSGKPPWGRANNLAETIVAACYDVPNISRPLTLPGGFPPARVLTAYPLGEPQRVRDDQASYARYNVPIALMWRAEG</sequence>
<gene>
    <name evidence="1" type="ORF">K3769_08465</name>
</gene>
<organism evidence="1 2">
    <name type="scientific">Streptomyces ortus</name>
    <dbReference type="NCBI Taxonomy" id="2867268"/>
    <lineage>
        <taxon>Bacteria</taxon>
        <taxon>Bacillati</taxon>
        <taxon>Actinomycetota</taxon>
        <taxon>Actinomycetes</taxon>
        <taxon>Kitasatosporales</taxon>
        <taxon>Streptomycetaceae</taxon>
        <taxon>Streptomyces</taxon>
    </lineage>
</organism>
<dbReference type="EMBL" id="JAIFZO010000002">
    <property type="protein sequence ID" value="MCX4232807.1"/>
    <property type="molecule type" value="Genomic_DNA"/>
</dbReference>